<dbReference type="AlphaFoldDB" id="A0AAV2GF66"/>
<name>A0AAV2GF66_9ROSI</name>
<dbReference type="EMBL" id="OZ034821">
    <property type="protein sequence ID" value="CAL1409319.1"/>
    <property type="molecule type" value="Genomic_DNA"/>
</dbReference>
<organism evidence="1 2">
    <name type="scientific">Linum trigynum</name>
    <dbReference type="NCBI Taxonomy" id="586398"/>
    <lineage>
        <taxon>Eukaryota</taxon>
        <taxon>Viridiplantae</taxon>
        <taxon>Streptophyta</taxon>
        <taxon>Embryophyta</taxon>
        <taxon>Tracheophyta</taxon>
        <taxon>Spermatophyta</taxon>
        <taxon>Magnoliopsida</taxon>
        <taxon>eudicotyledons</taxon>
        <taxon>Gunneridae</taxon>
        <taxon>Pentapetalae</taxon>
        <taxon>rosids</taxon>
        <taxon>fabids</taxon>
        <taxon>Malpighiales</taxon>
        <taxon>Linaceae</taxon>
        <taxon>Linum</taxon>
    </lineage>
</organism>
<evidence type="ECO:0008006" key="3">
    <source>
        <dbReference type="Google" id="ProtNLM"/>
    </source>
</evidence>
<reference evidence="1 2" key="1">
    <citation type="submission" date="2024-04" db="EMBL/GenBank/DDBJ databases">
        <authorList>
            <person name="Fracassetti M."/>
        </authorList>
    </citation>
    <scope>NUCLEOTIDE SEQUENCE [LARGE SCALE GENOMIC DNA]</scope>
</reference>
<sequence length="185" mass="21270">MGEVVSNYNPRRSDACPFCNQRETQVHIFSECQWSSRIWRKTDVASMFSARGPDSCQKWCSKVMEMGDQGKIEEWCVLLWYLWKERNTHLFNGAKLPEEEIPIRAKYLLAEYKQHQASDDNTTVQMERKPWRKPPIGCIFVCTNAGILDGEGSWVWSDCKFLLAAAKRVRGSWSAEVAEALAADV</sequence>
<keyword evidence="2" id="KW-1185">Reference proteome</keyword>
<evidence type="ECO:0000313" key="1">
    <source>
        <dbReference type="EMBL" id="CAL1409319.1"/>
    </source>
</evidence>
<gene>
    <name evidence="1" type="ORF">LTRI10_LOCUS48825</name>
</gene>
<proteinExistence type="predicted"/>
<protein>
    <recommendedName>
        <fullName evidence="3">Reverse transcriptase zinc-binding domain-containing protein</fullName>
    </recommendedName>
</protein>
<evidence type="ECO:0000313" key="2">
    <source>
        <dbReference type="Proteomes" id="UP001497516"/>
    </source>
</evidence>
<dbReference type="Proteomes" id="UP001497516">
    <property type="component" value="Chromosome 8"/>
</dbReference>
<accession>A0AAV2GF66</accession>